<keyword evidence="10" id="KW-1185">Reference proteome</keyword>
<dbReference type="InterPro" id="IPR003838">
    <property type="entry name" value="ABC3_permease_C"/>
</dbReference>
<dbReference type="Proteomes" id="UP000240978">
    <property type="component" value="Unassembled WGS sequence"/>
</dbReference>
<feature type="transmembrane region" description="Helical" evidence="6">
    <location>
        <begin position="430"/>
        <end position="453"/>
    </location>
</feature>
<evidence type="ECO:0000259" key="7">
    <source>
        <dbReference type="Pfam" id="PF02687"/>
    </source>
</evidence>
<dbReference type="Pfam" id="PF12704">
    <property type="entry name" value="MacB_PCD"/>
    <property type="match status" value="2"/>
</dbReference>
<keyword evidence="4 6" id="KW-1133">Transmembrane helix</keyword>
<evidence type="ECO:0000256" key="3">
    <source>
        <dbReference type="ARBA" id="ARBA00022692"/>
    </source>
</evidence>
<accession>A0A2P8FPN1</accession>
<dbReference type="EMBL" id="PYGK01000017">
    <property type="protein sequence ID" value="PSL23691.1"/>
    <property type="molecule type" value="Genomic_DNA"/>
</dbReference>
<reference evidence="9 10" key="1">
    <citation type="submission" date="2018-03" db="EMBL/GenBank/DDBJ databases">
        <title>Genomic Encyclopedia of Archaeal and Bacterial Type Strains, Phase II (KMG-II): from individual species to whole genera.</title>
        <authorList>
            <person name="Goeker M."/>
        </authorList>
    </citation>
    <scope>NUCLEOTIDE SEQUENCE [LARGE SCALE GENOMIC DNA]</scope>
    <source>
        <strain evidence="9 10">DSM 18107</strain>
    </source>
</reference>
<dbReference type="AlphaFoldDB" id="A0A2P8FPN1"/>
<evidence type="ECO:0000259" key="8">
    <source>
        <dbReference type="Pfam" id="PF12704"/>
    </source>
</evidence>
<name>A0A2P8FPN1_9BACT</name>
<feature type="transmembrane region" description="Helical" evidence="6">
    <location>
        <begin position="346"/>
        <end position="367"/>
    </location>
</feature>
<dbReference type="GO" id="GO:0022857">
    <property type="term" value="F:transmembrane transporter activity"/>
    <property type="evidence" value="ECO:0007669"/>
    <property type="project" value="TreeGrafter"/>
</dbReference>
<dbReference type="InterPro" id="IPR050250">
    <property type="entry name" value="Macrolide_Exporter_MacB"/>
</dbReference>
<feature type="transmembrane region" description="Helical" evidence="6">
    <location>
        <begin position="682"/>
        <end position="706"/>
    </location>
</feature>
<dbReference type="Pfam" id="PF02687">
    <property type="entry name" value="FtsX"/>
    <property type="match status" value="2"/>
</dbReference>
<evidence type="ECO:0000256" key="2">
    <source>
        <dbReference type="ARBA" id="ARBA00022475"/>
    </source>
</evidence>
<feature type="transmembrane region" description="Helical" evidence="6">
    <location>
        <begin position="291"/>
        <end position="312"/>
    </location>
</feature>
<dbReference type="InterPro" id="IPR025857">
    <property type="entry name" value="MacB_PCD"/>
</dbReference>
<comment type="subcellular location">
    <subcellularLocation>
        <location evidence="1">Cell membrane</location>
        <topology evidence="1">Multi-pass membrane protein</topology>
    </subcellularLocation>
</comment>
<feature type="domain" description="ABC3 transporter permease C-terminal" evidence="7">
    <location>
        <begin position="685"/>
        <end position="798"/>
    </location>
</feature>
<feature type="transmembrane region" description="Helical" evidence="6">
    <location>
        <begin position="769"/>
        <end position="795"/>
    </location>
</feature>
<evidence type="ECO:0000256" key="1">
    <source>
        <dbReference type="ARBA" id="ARBA00004651"/>
    </source>
</evidence>
<keyword evidence="3 6" id="KW-0812">Transmembrane</keyword>
<feature type="transmembrane region" description="Helical" evidence="6">
    <location>
        <begin position="387"/>
        <end position="409"/>
    </location>
</feature>
<feature type="transmembrane region" description="Helical" evidence="6">
    <location>
        <begin position="737"/>
        <end position="757"/>
    </location>
</feature>
<evidence type="ECO:0000313" key="10">
    <source>
        <dbReference type="Proteomes" id="UP000240978"/>
    </source>
</evidence>
<evidence type="ECO:0000313" key="9">
    <source>
        <dbReference type="EMBL" id="PSL23691.1"/>
    </source>
</evidence>
<feature type="domain" description="MacB-like periplasmic core" evidence="8">
    <location>
        <begin position="20"/>
        <end position="247"/>
    </location>
</feature>
<organism evidence="9 10">
    <name type="scientific">Chitinophaga ginsengisoli</name>
    <dbReference type="NCBI Taxonomy" id="363837"/>
    <lineage>
        <taxon>Bacteria</taxon>
        <taxon>Pseudomonadati</taxon>
        <taxon>Bacteroidota</taxon>
        <taxon>Chitinophagia</taxon>
        <taxon>Chitinophagales</taxon>
        <taxon>Chitinophagaceae</taxon>
        <taxon>Chitinophaga</taxon>
    </lineage>
</organism>
<feature type="domain" description="MacB-like periplasmic core" evidence="8">
    <location>
        <begin position="440"/>
        <end position="608"/>
    </location>
</feature>
<dbReference type="OrthoDB" id="1451596at2"/>
<protein>
    <submittedName>
        <fullName evidence="9">Putative ABC transport system permease protein</fullName>
    </submittedName>
</protein>
<dbReference type="PANTHER" id="PTHR30572">
    <property type="entry name" value="MEMBRANE COMPONENT OF TRANSPORTER-RELATED"/>
    <property type="match status" value="1"/>
</dbReference>
<comment type="caution">
    <text evidence="9">The sequence shown here is derived from an EMBL/GenBank/DDBJ whole genome shotgun (WGS) entry which is preliminary data.</text>
</comment>
<feature type="transmembrane region" description="Helical" evidence="6">
    <location>
        <begin position="21"/>
        <end position="41"/>
    </location>
</feature>
<gene>
    <name evidence="9" type="ORF">CLV42_11745</name>
</gene>
<sequence>MLKNYLKIAWRNMLRKKAYSAINITGLAIGITCCVLITLYVQDELSYDRYNTNFDKIYRVLHAYRNPKEVDRNSSPVPEDYQVWGNAPVAPALAADFPEIKKMVRFTSPNTFLLEHGERRFQEDGLVFTDSTVFDIFSWKMLVGNPKVALVAPNSVVLTKSIAQKYFGDQNPLGQTLRVDNQETFTVTGVIEDVPANSHMSFNGLISMSTFRKWRPEIFDEWGYIDFYTYFLIPEHVNIKTLEAKIPAFASRHYPKSDRSIYTIAFEPLSAAYLHSKAQRQPGPTGSLSNVYIFSIIAIFVLLIACINFVNLSTARSMERAREVGVRKAVGAYQQGLIYQFLTESILISFSAVLLAIIFTILALPVIREISGKPLTYSRLFSWNITPALVLMPFILGLLAGSYPAWVLARFRPVEVLKGQFRSSNKGIALRKALVIVQFTLSIALIAGTMIVYSQLRHLRSHSLGFRQDQMLVIDYGGDQKVNESVEAVKTMLAKNPAVQSITASRAVPGDFYPNGTTFIESRNGEMKSETPGMYEIDADFIPAYEMKMAAGRAYSRDFPTDAKEALIINEAAAKQFGYSNPEEIVGKRFEQWGRKGTVIGVVKDFNYQSLHKKVEPLAIRMAPQQSLNKLSLRIKTDHLQQTIKELGQTWSAIAPHRPFLYSFLDQSFNQQYKQDARFGELFAAFAGLTIFIACLGLFGLATYATEQRVKEIGVRKVLGASVTNIVRLLSSDFIKLVLVAILIATPVIWWAMQVWLEGYAYRITIQWWMIALAGTLALATALMTVSLLAVKAALMNPVKALRSE</sequence>
<keyword evidence="2" id="KW-1003">Cell membrane</keyword>
<evidence type="ECO:0000256" key="6">
    <source>
        <dbReference type="SAM" id="Phobius"/>
    </source>
</evidence>
<dbReference type="PANTHER" id="PTHR30572:SF18">
    <property type="entry name" value="ABC-TYPE MACROLIDE FAMILY EXPORT SYSTEM PERMEASE COMPONENT 2"/>
    <property type="match status" value="1"/>
</dbReference>
<keyword evidence="5 6" id="KW-0472">Membrane</keyword>
<proteinExistence type="predicted"/>
<evidence type="ECO:0000256" key="4">
    <source>
        <dbReference type="ARBA" id="ARBA00022989"/>
    </source>
</evidence>
<feature type="domain" description="ABC3 transporter permease C-terminal" evidence="7">
    <location>
        <begin position="296"/>
        <end position="410"/>
    </location>
</feature>
<evidence type="ECO:0000256" key="5">
    <source>
        <dbReference type="ARBA" id="ARBA00023136"/>
    </source>
</evidence>
<dbReference type="GO" id="GO:0005886">
    <property type="term" value="C:plasma membrane"/>
    <property type="evidence" value="ECO:0007669"/>
    <property type="project" value="UniProtKB-SubCell"/>
</dbReference>